<evidence type="ECO:0000259" key="2">
    <source>
        <dbReference type="Pfam" id="PF00144"/>
    </source>
</evidence>
<dbReference type="KEGG" id="sgs:AVL59_18560"/>
<feature type="signal peptide" evidence="1">
    <location>
        <begin position="1"/>
        <end position="19"/>
    </location>
</feature>
<dbReference type="EMBL" id="CP016279">
    <property type="protein sequence ID" value="ANP56598.1"/>
    <property type="molecule type" value="Genomic_DNA"/>
</dbReference>
<dbReference type="InterPro" id="IPR050491">
    <property type="entry name" value="AmpC-like"/>
</dbReference>
<keyword evidence="1" id="KW-0732">Signal</keyword>
<dbReference type="Proteomes" id="UP000092659">
    <property type="component" value="Chromosome"/>
</dbReference>
<dbReference type="PANTHER" id="PTHR46825:SF7">
    <property type="entry name" value="D-ALANYL-D-ALANINE CARBOXYPEPTIDASE"/>
    <property type="match status" value="1"/>
</dbReference>
<evidence type="ECO:0000313" key="4">
    <source>
        <dbReference type="Proteomes" id="UP000092659"/>
    </source>
</evidence>
<name>A0A1B1BCP2_9ACTN</name>
<dbReference type="SUPFAM" id="SSF56601">
    <property type="entry name" value="beta-lactamase/transpeptidase-like"/>
    <property type="match status" value="1"/>
</dbReference>
<gene>
    <name evidence="3" type="ORF">AVL59_18560</name>
</gene>
<evidence type="ECO:0000256" key="1">
    <source>
        <dbReference type="SAM" id="SignalP"/>
    </source>
</evidence>
<dbReference type="Pfam" id="PF00144">
    <property type="entry name" value="Beta-lactamase"/>
    <property type="match status" value="1"/>
</dbReference>
<feature type="chain" id="PRO_5008519766" evidence="1">
    <location>
        <begin position="20"/>
        <end position="404"/>
    </location>
</feature>
<dbReference type="GO" id="GO:0016787">
    <property type="term" value="F:hydrolase activity"/>
    <property type="evidence" value="ECO:0007669"/>
    <property type="project" value="UniProtKB-KW"/>
</dbReference>
<dbReference type="Gene3D" id="3.40.710.10">
    <property type="entry name" value="DD-peptidase/beta-lactamase superfamily"/>
    <property type="match status" value="1"/>
</dbReference>
<feature type="domain" description="Beta-lactamase-related" evidence="2">
    <location>
        <begin position="68"/>
        <end position="381"/>
    </location>
</feature>
<dbReference type="InterPro" id="IPR012338">
    <property type="entry name" value="Beta-lactam/transpept-like"/>
</dbReference>
<sequence>MASTAVLGATLTACGAASAAPTSARGPLAEFTQKTVDAGASGVIVRMDDGRHPATSIADQAGWTTADHRLTANDEFRMGSNTKTMIATLVLQLVAEHRLALTDPVEQRLPGLVPNGRAITVRMLLNHTSGLFNYLYDPAVLAAYTGRDTRRWTPVELLAAGTAHPPLFAPGSRFSYSNTNYIALGLILQRATGQSLADLIQQRIARPLHLRHTHLPSSPAVGRRLAHGYEPDAAHLALLLPAGTPPGTSFAGPHRGTADVDTTAVNQSTLWAAGGVVSTAADWARFDTALLSGKLLPAAQLAQMRTTVPEDPTAPNGDGYGLGLRKVVFPCGTVWGHDGQAAGYSSETYTDPKGKRTVAVLTSTVFDLARPRAAAAHQALVNAAVCAMLGKRLPTGSSPSPAAG</sequence>
<dbReference type="PANTHER" id="PTHR46825">
    <property type="entry name" value="D-ALANYL-D-ALANINE-CARBOXYPEPTIDASE/ENDOPEPTIDASE AMPH"/>
    <property type="match status" value="1"/>
</dbReference>
<protein>
    <submittedName>
        <fullName evidence="3">Serine hydrolase</fullName>
    </submittedName>
</protein>
<keyword evidence="3" id="KW-0378">Hydrolase</keyword>
<proteinExistence type="predicted"/>
<organism evidence="3 4">
    <name type="scientific">Streptomyces griseochromogenes</name>
    <dbReference type="NCBI Taxonomy" id="68214"/>
    <lineage>
        <taxon>Bacteria</taxon>
        <taxon>Bacillati</taxon>
        <taxon>Actinomycetota</taxon>
        <taxon>Actinomycetes</taxon>
        <taxon>Kitasatosporales</taxon>
        <taxon>Streptomycetaceae</taxon>
        <taxon>Streptomyces</taxon>
    </lineage>
</organism>
<evidence type="ECO:0000313" key="3">
    <source>
        <dbReference type="EMBL" id="ANP56598.1"/>
    </source>
</evidence>
<reference evidence="3 4" key="1">
    <citation type="submission" date="2016-06" db="EMBL/GenBank/DDBJ databases">
        <title>Complete genome sequence of Streptomyces griseochromogenes ATCC 14511, the Blasticidin S producer.</title>
        <authorList>
            <person name="Wu L."/>
        </authorList>
    </citation>
    <scope>NUCLEOTIDE SEQUENCE [LARGE SCALE GENOMIC DNA]</scope>
    <source>
        <strain evidence="3 4">ATCC 14511</strain>
    </source>
</reference>
<dbReference type="InterPro" id="IPR001466">
    <property type="entry name" value="Beta-lactam-related"/>
</dbReference>
<dbReference type="AlphaFoldDB" id="A0A1B1BCP2"/>
<accession>A0A1B1BCP2</accession>